<name>A0AAV3Z6J3_9GAST</name>
<feature type="domain" description="Reverse transcriptase" evidence="2">
    <location>
        <begin position="1"/>
        <end position="104"/>
    </location>
</feature>
<evidence type="ECO:0000256" key="1">
    <source>
        <dbReference type="SAM" id="SignalP"/>
    </source>
</evidence>
<keyword evidence="4" id="KW-1185">Reference proteome</keyword>
<sequence>MGCIISPILLVLAMEVILRAADLGGGCYMPPLMAFMDDTTILCSKENETRRMLVWPDALMKWSRMRLKPAKSQSLSMQGRRRCLFQSSQSRYNKDQSWPVKSLGRWYDSSLKDTKRGSEALKQASMDPQVLDNCGLSGKYKMWCLQFICLSQSCYGYF</sequence>
<evidence type="ECO:0000313" key="3">
    <source>
        <dbReference type="EMBL" id="GFN90146.1"/>
    </source>
</evidence>
<proteinExistence type="predicted"/>
<comment type="caution">
    <text evidence="3">The sequence shown here is derived from an EMBL/GenBank/DDBJ whole genome shotgun (WGS) entry which is preliminary data.</text>
</comment>
<evidence type="ECO:0000313" key="4">
    <source>
        <dbReference type="Proteomes" id="UP000735302"/>
    </source>
</evidence>
<accession>A0AAV3Z6J3</accession>
<keyword evidence="3" id="KW-0548">Nucleotidyltransferase</keyword>
<dbReference type="EMBL" id="BLXT01001994">
    <property type="protein sequence ID" value="GFN90146.1"/>
    <property type="molecule type" value="Genomic_DNA"/>
</dbReference>
<reference evidence="3 4" key="1">
    <citation type="journal article" date="2021" name="Elife">
        <title>Chloroplast acquisition without the gene transfer in kleptoplastic sea slugs, Plakobranchus ocellatus.</title>
        <authorList>
            <person name="Maeda T."/>
            <person name="Takahashi S."/>
            <person name="Yoshida T."/>
            <person name="Shimamura S."/>
            <person name="Takaki Y."/>
            <person name="Nagai Y."/>
            <person name="Toyoda A."/>
            <person name="Suzuki Y."/>
            <person name="Arimoto A."/>
            <person name="Ishii H."/>
            <person name="Satoh N."/>
            <person name="Nishiyama T."/>
            <person name="Hasebe M."/>
            <person name="Maruyama T."/>
            <person name="Minagawa J."/>
            <person name="Obokata J."/>
            <person name="Shigenobu S."/>
        </authorList>
    </citation>
    <scope>NUCLEOTIDE SEQUENCE [LARGE SCALE GENOMIC DNA]</scope>
</reference>
<dbReference type="Proteomes" id="UP000735302">
    <property type="component" value="Unassembled WGS sequence"/>
</dbReference>
<keyword evidence="1" id="KW-0732">Signal</keyword>
<dbReference type="Pfam" id="PF00078">
    <property type="entry name" value="RVT_1"/>
    <property type="match status" value="1"/>
</dbReference>
<organism evidence="3 4">
    <name type="scientific">Plakobranchus ocellatus</name>
    <dbReference type="NCBI Taxonomy" id="259542"/>
    <lineage>
        <taxon>Eukaryota</taxon>
        <taxon>Metazoa</taxon>
        <taxon>Spiralia</taxon>
        <taxon>Lophotrochozoa</taxon>
        <taxon>Mollusca</taxon>
        <taxon>Gastropoda</taxon>
        <taxon>Heterobranchia</taxon>
        <taxon>Euthyneura</taxon>
        <taxon>Panpulmonata</taxon>
        <taxon>Sacoglossa</taxon>
        <taxon>Placobranchoidea</taxon>
        <taxon>Plakobranchidae</taxon>
        <taxon>Plakobranchus</taxon>
    </lineage>
</organism>
<gene>
    <name evidence="3" type="ORF">PoB_001665200</name>
</gene>
<keyword evidence="3" id="KW-0695">RNA-directed DNA polymerase</keyword>
<dbReference type="AlphaFoldDB" id="A0AAV3Z6J3"/>
<evidence type="ECO:0000259" key="2">
    <source>
        <dbReference type="Pfam" id="PF00078"/>
    </source>
</evidence>
<protein>
    <submittedName>
        <fullName evidence="3">Reverse transcriptase</fullName>
    </submittedName>
</protein>
<dbReference type="GO" id="GO:0003964">
    <property type="term" value="F:RNA-directed DNA polymerase activity"/>
    <property type="evidence" value="ECO:0007669"/>
    <property type="project" value="UniProtKB-KW"/>
</dbReference>
<feature type="signal peptide" evidence="1">
    <location>
        <begin position="1"/>
        <end position="20"/>
    </location>
</feature>
<feature type="chain" id="PRO_5043954837" evidence="1">
    <location>
        <begin position="21"/>
        <end position="158"/>
    </location>
</feature>
<keyword evidence="3" id="KW-0808">Transferase</keyword>
<dbReference type="InterPro" id="IPR000477">
    <property type="entry name" value="RT_dom"/>
</dbReference>